<evidence type="ECO:0000313" key="2">
    <source>
        <dbReference type="EMBL" id="GIQ86506.1"/>
    </source>
</evidence>
<dbReference type="AlphaFoldDB" id="A0A9K3D0I0"/>
<protein>
    <recommendedName>
        <fullName evidence="1">Dynein heavy chain linker domain-containing protein</fullName>
    </recommendedName>
</protein>
<dbReference type="PANTHER" id="PTHR45703">
    <property type="entry name" value="DYNEIN HEAVY CHAIN"/>
    <property type="match status" value="1"/>
</dbReference>
<dbReference type="GO" id="GO:0051959">
    <property type="term" value="F:dynein light intermediate chain binding"/>
    <property type="evidence" value="ECO:0007669"/>
    <property type="project" value="InterPro"/>
</dbReference>
<sequence>MCQTDTLDRDHSQFTFLTEGFKFPKDPSFEGILLPVEDMLKHGKADTVHVPRASSTHVTPRPNVCASVGVQSLLSCGGLLVGFQARTGLPVIPPARTGLPVIPPLGTHPVLKAALPLSLEGGQGAAAFTAYVRPKEARHVDVRSVLIELTTLLDMCKRGMDLLEEWSSTLGHPTLVVPHSLSDPDLPGHPYQVARVTKLIYSAENVLVQLNETPVNDLEVEDMEAVVQEARGCLKEVEAIFNTPNRTFATALRRLLDRVLPSVELVRLVTAPSLRHRHLDILESSTGLPVLLLDEVSVADLVDKGALDKMDPIQEVVDMADEEAQVEDRLDTIQRVLDSWTVEVDVSPDIDGGFPLPDNFFPTLRAMLLFVQRDVGSTYATPITLRARKLESTLLWVLHTGSMIRYTQQYLELGNHLLSKVGDQYSQLYFGPLKRWYQVRRSLQRRASVRLIDVLQDMELPDIL</sequence>
<dbReference type="Pfam" id="PF08393">
    <property type="entry name" value="DHC_N2"/>
    <property type="match status" value="1"/>
</dbReference>
<name>A0A9K3D0I0_9EUKA</name>
<keyword evidence="3" id="KW-1185">Reference proteome</keyword>
<dbReference type="EMBL" id="BDIP01002577">
    <property type="protein sequence ID" value="GIQ86506.1"/>
    <property type="molecule type" value="Genomic_DNA"/>
</dbReference>
<feature type="domain" description="Dynein heavy chain linker" evidence="1">
    <location>
        <begin position="196"/>
        <end position="397"/>
    </location>
</feature>
<dbReference type="InterPro" id="IPR026983">
    <property type="entry name" value="DHC"/>
</dbReference>
<comment type="caution">
    <text evidence="2">The sequence shown here is derived from an EMBL/GenBank/DDBJ whole genome shotgun (WGS) entry which is preliminary data.</text>
</comment>
<feature type="non-terminal residue" evidence="2">
    <location>
        <position position="1"/>
    </location>
</feature>
<proteinExistence type="predicted"/>
<dbReference type="InterPro" id="IPR013602">
    <property type="entry name" value="Dynein_heavy_linker"/>
</dbReference>
<accession>A0A9K3D0I0</accession>
<organism evidence="2 3">
    <name type="scientific">Kipferlia bialata</name>
    <dbReference type="NCBI Taxonomy" id="797122"/>
    <lineage>
        <taxon>Eukaryota</taxon>
        <taxon>Metamonada</taxon>
        <taxon>Carpediemonas-like organisms</taxon>
        <taxon>Kipferlia</taxon>
    </lineage>
</organism>
<dbReference type="Proteomes" id="UP000265618">
    <property type="component" value="Unassembled WGS sequence"/>
</dbReference>
<gene>
    <name evidence="2" type="ORF">KIPB_008377</name>
</gene>
<evidence type="ECO:0000259" key="1">
    <source>
        <dbReference type="Pfam" id="PF08393"/>
    </source>
</evidence>
<dbReference type="GO" id="GO:0007018">
    <property type="term" value="P:microtubule-based movement"/>
    <property type="evidence" value="ECO:0007669"/>
    <property type="project" value="InterPro"/>
</dbReference>
<reference evidence="2 3" key="1">
    <citation type="journal article" date="2018" name="PLoS ONE">
        <title>The draft genome of Kipferlia bialata reveals reductive genome evolution in fornicate parasites.</title>
        <authorList>
            <person name="Tanifuji G."/>
            <person name="Takabayashi S."/>
            <person name="Kume K."/>
            <person name="Takagi M."/>
            <person name="Nakayama T."/>
            <person name="Kamikawa R."/>
            <person name="Inagaki Y."/>
            <person name="Hashimoto T."/>
        </authorList>
    </citation>
    <scope>NUCLEOTIDE SEQUENCE [LARGE SCALE GENOMIC DNA]</scope>
    <source>
        <strain evidence="2">NY0173</strain>
    </source>
</reference>
<dbReference type="GO" id="GO:0045505">
    <property type="term" value="F:dynein intermediate chain binding"/>
    <property type="evidence" value="ECO:0007669"/>
    <property type="project" value="InterPro"/>
</dbReference>
<dbReference type="GO" id="GO:0030286">
    <property type="term" value="C:dynein complex"/>
    <property type="evidence" value="ECO:0007669"/>
    <property type="project" value="InterPro"/>
</dbReference>
<evidence type="ECO:0000313" key="3">
    <source>
        <dbReference type="Proteomes" id="UP000265618"/>
    </source>
</evidence>